<accession>A0A0F9WLU7</accession>
<name>A0A0F9WLU7_9MICR</name>
<keyword evidence="1" id="KW-0472">Membrane</keyword>
<sequence>MFSFTCISVTYFILFAIYYGFFKDLIQKREPKEIDQQKKFFFFVLNITESRNYLLITAKFKTSYR</sequence>
<keyword evidence="3" id="KW-1185">Reference proteome</keyword>
<proteinExistence type="predicted"/>
<keyword evidence="1" id="KW-1133">Transmembrane helix</keyword>
<comment type="caution">
    <text evidence="2">The sequence shown here is derived from an EMBL/GenBank/DDBJ whole genome shotgun (WGS) entry which is preliminary data.</text>
</comment>
<reference evidence="2 3" key="1">
    <citation type="journal article" date="2015" name="Environ. Microbiol.">
        <title>Genome analyses suggest the presence of polyploidy and recent human-driven expansions in eight global populations of the honeybee pathogen Nosema ceranae.</title>
        <authorList>
            <person name="Pelin A."/>
            <person name="Selman M."/>
            <person name="Aris-Brosou S."/>
            <person name="Farinelli L."/>
            <person name="Corradi N."/>
        </authorList>
    </citation>
    <scope>NUCLEOTIDE SEQUENCE [LARGE SCALE GENOMIC DNA]</scope>
    <source>
        <strain evidence="2 3">PA08 1199</strain>
    </source>
</reference>
<dbReference type="VEuPathDB" id="MicrosporidiaDB:AAJ76_1280006980"/>
<gene>
    <name evidence="2" type="ORF">AAJ76_1280006980</name>
</gene>
<dbReference type="Proteomes" id="UP000034350">
    <property type="component" value="Unassembled WGS sequence"/>
</dbReference>
<dbReference type="EMBL" id="JPQZ01000128">
    <property type="protein sequence ID" value="KKO74053.1"/>
    <property type="molecule type" value="Genomic_DNA"/>
</dbReference>
<organism evidence="2 3">
    <name type="scientific">Vairimorpha ceranae</name>
    <dbReference type="NCBI Taxonomy" id="40302"/>
    <lineage>
        <taxon>Eukaryota</taxon>
        <taxon>Fungi</taxon>
        <taxon>Fungi incertae sedis</taxon>
        <taxon>Microsporidia</taxon>
        <taxon>Nosematidae</taxon>
        <taxon>Vairimorpha</taxon>
    </lineage>
</organism>
<protein>
    <submittedName>
        <fullName evidence="2">Uncharacterized protein</fullName>
    </submittedName>
</protein>
<keyword evidence="1" id="KW-0812">Transmembrane</keyword>
<evidence type="ECO:0000313" key="3">
    <source>
        <dbReference type="Proteomes" id="UP000034350"/>
    </source>
</evidence>
<dbReference type="AlphaFoldDB" id="A0A0F9WLU7"/>
<dbReference type="GeneID" id="36318822"/>
<evidence type="ECO:0000313" key="2">
    <source>
        <dbReference type="EMBL" id="KKO74053.1"/>
    </source>
</evidence>
<evidence type="ECO:0000256" key="1">
    <source>
        <dbReference type="SAM" id="Phobius"/>
    </source>
</evidence>
<feature type="transmembrane region" description="Helical" evidence="1">
    <location>
        <begin position="6"/>
        <end position="22"/>
    </location>
</feature>
<dbReference type="RefSeq" id="XP_024329795.1">
    <property type="nucleotide sequence ID" value="XM_024473923.1"/>
</dbReference>